<name>A0A6B0TTE4_9RHOB</name>
<dbReference type="Proteomes" id="UP000436016">
    <property type="component" value="Unassembled WGS sequence"/>
</dbReference>
<comment type="caution">
    <text evidence="1">The sequence shown here is derived from an EMBL/GenBank/DDBJ whole genome shotgun (WGS) entry which is preliminary data.</text>
</comment>
<dbReference type="PANTHER" id="PTHR20883">
    <property type="entry name" value="PHYTANOYL-COA DIOXYGENASE DOMAIN CONTAINING 1"/>
    <property type="match status" value="1"/>
</dbReference>
<gene>
    <name evidence="1" type="ORF">GSH16_06425</name>
</gene>
<dbReference type="GO" id="GO:0005506">
    <property type="term" value="F:iron ion binding"/>
    <property type="evidence" value="ECO:0007669"/>
    <property type="project" value="UniProtKB-ARBA"/>
</dbReference>
<dbReference type="EMBL" id="WUWG01000002">
    <property type="protein sequence ID" value="MXU65075.1"/>
    <property type="molecule type" value="Genomic_DNA"/>
</dbReference>
<dbReference type="GO" id="GO:0016706">
    <property type="term" value="F:2-oxoglutarate-dependent dioxygenase activity"/>
    <property type="evidence" value="ECO:0007669"/>
    <property type="project" value="UniProtKB-ARBA"/>
</dbReference>
<protein>
    <submittedName>
        <fullName evidence="1">Phytanoyl-CoA dioxygenase family protein</fullName>
    </submittedName>
</protein>
<dbReference type="Gene3D" id="2.60.120.620">
    <property type="entry name" value="q2cbj1_9rhob like domain"/>
    <property type="match status" value="1"/>
</dbReference>
<keyword evidence="2" id="KW-1185">Reference proteome</keyword>
<dbReference type="Pfam" id="PF05721">
    <property type="entry name" value="PhyH"/>
    <property type="match status" value="1"/>
</dbReference>
<keyword evidence="1" id="KW-0560">Oxidoreductase</keyword>
<dbReference type="PANTHER" id="PTHR20883:SF51">
    <property type="entry name" value="PHYTANOYL-COA HYDROXYLASE"/>
    <property type="match status" value="1"/>
</dbReference>
<reference evidence="1 2" key="1">
    <citation type="submission" date="2019-12" db="EMBL/GenBank/DDBJ databases">
        <title>Strain KN286 was isolated from seawater, which was collected from Caroline Seamount in the tropical western Pacific.</title>
        <authorList>
            <person name="Wang Q."/>
        </authorList>
    </citation>
    <scope>NUCLEOTIDE SEQUENCE [LARGE SCALE GENOMIC DNA]</scope>
    <source>
        <strain evidence="1 2">KN286</strain>
    </source>
</reference>
<dbReference type="SUPFAM" id="SSF51197">
    <property type="entry name" value="Clavaminate synthase-like"/>
    <property type="match status" value="1"/>
</dbReference>
<proteinExistence type="predicted"/>
<dbReference type="InterPro" id="IPR008775">
    <property type="entry name" value="Phytyl_CoA_dOase-like"/>
</dbReference>
<sequence>MSSTTQSLTAPELADYERDGYVIRKGLLSAEEVTALNAVVNNDKSIADAVYGRTDASGATTELALWQDLGDDMFGALARSRRIVDSMNAMLGGEAAFFHSKLTLKRPKVGGAWDWHQDYGYWYRSGFLMPDMASVFIALDPCRKENGCLQVLKGSHKLGRIEHGINKEQVGADMGRVEAAMKRMELVYAEMDPGDALFFHGNTLHSSSANTSDRTRNVLLCCYSRADNPSILDKPNTKITPIDPLDDDRVMDWLDKPIDAQRPFAKASPAA</sequence>
<accession>A0A6B0TTE4</accession>
<dbReference type="AlphaFoldDB" id="A0A6B0TTE4"/>
<organism evidence="1 2">
    <name type="scientific">Oceanomicrobium pacificus</name>
    <dbReference type="NCBI Taxonomy" id="2692916"/>
    <lineage>
        <taxon>Bacteria</taxon>
        <taxon>Pseudomonadati</taxon>
        <taxon>Pseudomonadota</taxon>
        <taxon>Alphaproteobacteria</taxon>
        <taxon>Rhodobacterales</taxon>
        <taxon>Paracoccaceae</taxon>
        <taxon>Oceanomicrobium</taxon>
    </lineage>
</organism>
<evidence type="ECO:0000313" key="2">
    <source>
        <dbReference type="Proteomes" id="UP000436016"/>
    </source>
</evidence>
<evidence type="ECO:0000313" key="1">
    <source>
        <dbReference type="EMBL" id="MXU65075.1"/>
    </source>
</evidence>
<keyword evidence="1" id="KW-0223">Dioxygenase</keyword>
<dbReference type="RefSeq" id="WP_160853208.1">
    <property type="nucleotide sequence ID" value="NZ_WUWG01000002.1"/>
</dbReference>